<reference evidence="2" key="1">
    <citation type="submission" date="2021-01" db="EMBL/GenBank/DDBJ databases">
        <title>Modified the classification status of verrucomicrobia.</title>
        <authorList>
            <person name="Feng X."/>
        </authorList>
    </citation>
    <scope>NUCLEOTIDE SEQUENCE</scope>
    <source>
        <strain evidence="2">_KCTC 22039</strain>
    </source>
</reference>
<name>A0A8J7SI03_9BACT</name>
<keyword evidence="1" id="KW-0472">Membrane</keyword>
<evidence type="ECO:0000313" key="3">
    <source>
        <dbReference type="Proteomes" id="UP000624703"/>
    </source>
</evidence>
<protein>
    <submittedName>
        <fullName evidence="2">Uncharacterized protein</fullName>
    </submittedName>
</protein>
<feature type="transmembrane region" description="Helical" evidence="1">
    <location>
        <begin position="107"/>
        <end position="126"/>
    </location>
</feature>
<keyword evidence="1" id="KW-0812">Transmembrane</keyword>
<sequence>MENGNNPNEPAGDGLEDEVDSQKLLKKWRSMGDGTLEARRRELEEAELRVLNADDDLVLVLDEAPRSADQKAGPKIERQNDADVYDLLKNKNAEVDLEDDWGGSRRVVPVGWIFLVAIVILAALFWGGARIRPNVEEVAAAQVDENAILIESVTNLDDVVSHYLSAESVEEKLKWVRHPERVEPLMREYYQTHEIAPVEVVEVLSRAPRSFSSRPFVMVSVRVQDGGRRLLVVEQGESGVARVDWGNDVHYMPMAWDEFIAQRPTESLDMRVRVVPVPHYVYDFSDEAKYQCYQVTAKEGEENLYAYVERNSSAGRYLRAYFRMISSRSSLGEPLILRLRFPDEARHKKALLVDKVISSRWVVVNDPDEGE</sequence>
<accession>A0A8J7SI03</accession>
<evidence type="ECO:0000313" key="2">
    <source>
        <dbReference type="EMBL" id="MBK1790184.1"/>
    </source>
</evidence>
<dbReference type="AlphaFoldDB" id="A0A8J7SI03"/>
<dbReference type="RefSeq" id="WP_200310222.1">
    <property type="nucleotide sequence ID" value="NZ_JAENIM010000016.1"/>
</dbReference>
<keyword evidence="3" id="KW-1185">Reference proteome</keyword>
<keyword evidence="1" id="KW-1133">Transmembrane helix</keyword>
<proteinExistence type="predicted"/>
<dbReference type="Proteomes" id="UP000624703">
    <property type="component" value="Unassembled WGS sequence"/>
</dbReference>
<gene>
    <name evidence="2" type="ORF">JIN82_03330</name>
</gene>
<dbReference type="EMBL" id="JAENIM010000016">
    <property type="protein sequence ID" value="MBK1790184.1"/>
    <property type="molecule type" value="Genomic_DNA"/>
</dbReference>
<organism evidence="2 3">
    <name type="scientific">Persicirhabdus sediminis</name>
    <dbReference type="NCBI Taxonomy" id="454144"/>
    <lineage>
        <taxon>Bacteria</taxon>
        <taxon>Pseudomonadati</taxon>
        <taxon>Verrucomicrobiota</taxon>
        <taxon>Verrucomicrobiia</taxon>
        <taxon>Verrucomicrobiales</taxon>
        <taxon>Verrucomicrobiaceae</taxon>
        <taxon>Persicirhabdus</taxon>
    </lineage>
</organism>
<evidence type="ECO:0000256" key="1">
    <source>
        <dbReference type="SAM" id="Phobius"/>
    </source>
</evidence>
<comment type="caution">
    <text evidence="2">The sequence shown here is derived from an EMBL/GenBank/DDBJ whole genome shotgun (WGS) entry which is preliminary data.</text>
</comment>